<feature type="signal peptide" evidence="1">
    <location>
        <begin position="1"/>
        <end position="22"/>
    </location>
</feature>
<dbReference type="NCBIfam" id="NF033708">
    <property type="entry name" value="T9SS_Cterm_ChiA"/>
    <property type="match status" value="1"/>
</dbReference>
<evidence type="ECO:0000256" key="1">
    <source>
        <dbReference type="SAM" id="SignalP"/>
    </source>
</evidence>
<keyword evidence="3" id="KW-1185">Reference proteome</keyword>
<evidence type="ECO:0000313" key="2">
    <source>
        <dbReference type="EMBL" id="SHI85795.1"/>
    </source>
</evidence>
<dbReference type="Proteomes" id="UP000184232">
    <property type="component" value="Unassembled WGS sequence"/>
</dbReference>
<evidence type="ECO:0000313" key="3">
    <source>
        <dbReference type="Proteomes" id="UP000184232"/>
    </source>
</evidence>
<sequence length="1276" mass="137327">MKTKLQTLLFVIFSLLNFTTNAQDTELWGMTSNGGEYNAGTIFKTDGNGDNHSVEESFFRNEGGYPRGSLVKAVDGKLYGMTETQGANSRGVLFSYDYVTATFTKHLDFDGANNGSNPKGNLVEAADGILYGMTYYGGANNMGVLFSYDPVTTTYTKHLDFNGTNNGSYPNGSLVEATDGKLYGMTRQGGTNNMGVIFSYDPVTATYTKHLDFNNGTNDGRLPFGSLVEASNGKLYGMTRYGGTSGNGVLFSYDVVTATYTKHLDFDNTNNGRYPQGDLVEASDGKLYGMTYQGGANNYGVLFSYDVVTATYTKHLDFDGTNNGSVPLGSLTEASDGKLYGMTGFGGTNNYGVLFSYDAITATYIKHLDFDGTNKGSNPGGSLVLANDGKFYGMTATGGAANNGVLFSYNVLTATYTKHLDFNGYANGSNPYSSLVEAVDGRFYGMTNSGGANNMGVLFSYDYVTATFTKHLDFDGANNGSNPRGNLVEASDSKFYGMTISGGANNGGVLFSFDPVTATFTKHLDFDGINNGSNPLGGLVKAFDGKLFGMTINGGSNGAGVLFSYDAITETYTKHLDFDGINFGRYPYGSLVEAVDGKFYGMTTSGGANNRGVLFSYDAVTETYTKHLDFDGTNNGGYPNGSLIETTDENLYGMTSSGGANNMGVLFSYNPITMTYTKHLDFNTTNNGSNPLGSLLEGNNGNLYGMTTNGGTNDKGTLFEYNPATDVFTKKLDFNGANGANPRYGALIEVKKAVIWTTANEWSNVVGPTIDDVTIIEGDLAVGTDFGDFSAKSLTIRAGGSLVIEPGHVVTVNAHITNLATEADFVVESGANLVQLKDFQNEGTATVKRESAPIVRLDYTAWGAPVEGQNLLDFSPQTLPNRFYTYDYTGTTTPTAWIPVADPSTTNFEPSHGYLLRAPNTWSSSVYTPYQGEFIGKPNNGSFQNTVGVGYNLLGNPYPSPLSADAFLTANAALGASSLYYWTHAVPQNGAYVPQTNYASYNLSGGTAAIAGGAQPEEFIQVGQGFLINIATAGQAQFTNAQRSDNSNNQFFRTTTTNVDRFWLGLRTDNASYNQMLVAYINGATNGIDLGYDAKLLTNGNSHLSSLINNENYVIQGRNSVFEVNDEVPLSFTAEQSGMFTISLDAVEGIFDSQDILLWDKQLNIYHNLQTNNYSFTTNAGTFNNRFSVVYNSMLSNPTFNEAAILVYKNNEHLIISSNNETLQNVKVYDIQGRLLVHKQEINTSMVTISEINAKNQVLLVAILTDNGSVTKKIGF</sequence>
<name>A0A1M6EJV3_9FLAO</name>
<dbReference type="NCBIfam" id="TIGR03803">
    <property type="entry name" value="Gloeo_Verruco"/>
    <property type="match status" value="14"/>
</dbReference>
<keyword evidence="1" id="KW-0732">Signal</keyword>
<dbReference type="STRING" id="683124.SAMN05444337_0963"/>
<dbReference type="OrthoDB" id="1652165at2"/>
<dbReference type="AlphaFoldDB" id="A0A1M6EJV3"/>
<accession>A0A1M6EJV3</accession>
<proteinExistence type="predicted"/>
<feature type="chain" id="PRO_5009917121" evidence="1">
    <location>
        <begin position="23"/>
        <end position="1276"/>
    </location>
</feature>
<organism evidence="2 3">
    <name type="scientific">Flavobacterium haoranii</name>
    <dbReference type="NCBI Taxonomy" id="683124"/>
    <lineage>
        <taxon>Bacteria</taxon>
        <taxon>Pseudomonadati</taxon>
        <taxon>Bacteroidota</taxon>
        <taxon>Flavobacteriia</taxon>
        <taxon>Flavobacteriales</taxon>
        <taxon>Flavobacteriaceae</taxon>
        <taxon>Flavobacterium</taxon>
    </lineage>
</organism>
<dbReference type="EMBL" id="FQZH01000001">
    <property type="protein sequence ID" value="SHI85795.1"/>
    <property type="molecule type" value="Genomic_DNA"/>
</dbReference>
<dbReference type="RefSeq" id="WP_072782211.1">
    <property type="nucleotide sequence ID" value="NZ_CP045292.1"/>
</dbReference>
<protein>
    <submittedName>
        <fullName evidence="2">Por secretion system C-terminal sorting domain-containing protein</fullName>
    </submittedName>
</protein>
<reference evidence="3" key="1">
    <citation type="submission" date="2016-11" db="EMBL/GenBank/DDBJ databases">
        <authorList>
            <person name="Varghese N."/>
            <person name="Submissions S."/>
        </authorList>
    </citation>
    <scope>NUCLEOTIDE SEQUENCE [LARGE SCALE GENOMIC DNA]</scope>
    <source>
        <strain evidence="3">DSM 22807</strain>
    </source>
</reference>
<dbReference type="InterPro" id="IPR022519">
    <property type="entry name" value="Gloeo/Verruco_rpt"/>
</dbReference>
<gene>
    <name evidence="2" type="ORF">SAMN05444337_0963</name>
</gene>